<dbReference type="Gene3D" id="3.30.310.80">
    <property type="entry name" value="Kinase associated domain 1, KA1"/>
    <property type="match status" value="1"/>
</dbReference>
<keyword evidence="2" id="KW-0723">Serine/threonine-protein kinase</keyword>
<dbReference type="InterPro" id="IPR028375">
    <property type="entry name" value="KA1/Ssp2_C"/>
</dbReference>
<dbReference type="InterPro" id="IPR001772">
    <property type="entry name" value="KA1_dom"/>
</dbReference>
<dbReference type="PROSITE" id="PS50032">
    <property type="entry name" value="KA1"/>
    <property type="match status" value="1"/>
</dbReference>
<evidence type="ECO:0000256" key="6">
    <source>
        <dbReference type="ARBA" id="ARBA00022840"/>
    </source>
</evidence>
<dbReference type="GO" id="GO:0005524">
    <property type="term" value="F:ATP binding"/>
    <property type="evidence" value="ECO:0007669"/>
    <property type="project" value="UniProtKB-KW"/>
</dbReference>
<dbReference type="AlphaFoldDB" id="A0A507DNE2"/>
<keyword evidence="6" id="KW-0067">ATP-binding</keyword>
<sequence length="32" mass="3620">MHATTGIHFKRLQGGVWTYKKTCAKLLAQMSL</sequence>
<keyword evidence="5" id="KW-0418">Kinase</keyword>
<reference evidence="10 11" key="1">
    <citation type="journal article" date="2019" name="Sci. Rep.">
        <title>Comparative genomics of chytrid fungi reveal insights into the obligate biotrophic and pathogenic lifestyle of Synchytrium endobioticum.</title>
        <authorList>
            <person name="van de Vossenberg B.T.L.H."/>
            <person name="Warris S."/>
            <person name="Nguyen H.D.T."/>
            <person name="van Gent-Pelzer M.P.E."/>
            <person name="Joly D.L."/>
            <person name="van de Geest H.C."/>
            <person name="Bonants P.J.M."/>
            <person name="Smith D.S."/>
            <person name="Levesque C.A."/>
            <person name="van der Lee T.A.J."/>
        </authorList>
    </citation>
    <scope>NUCLEOTIDE SEQUENCE [LARGE SCALE GENOMIC DNA]</scope>
    <source>
        <strain evidence="10 11">CBS 809.83</strain>
    </source>
</reference>
<evidence type="ECO:0000256" key="8">
    <source>
        <dbReference type="ARBA" id="ARBA00048679"/>
    </source>
</evidence>
<evidence type="ECO:0000259" key="9">
    <source>
        <dbReference type="PROSITE" id="PS50032"/>
    </source>
</evidence>
<evidence type="ECO:0000256" key="5">
    <source>
        <dbReference type="ARBA" id="ARBA00022777"/>
    </source>
</evidence>
<feature type="domain" description="KA1" evidence="9">
    <location>
        <begin position="1"/>
        <end position="32"/>
    </location>
</feature>
<keyword evidence="11" id="KW-1185">Reference proteome</keyword>
<dbReference type="GO" id="GO:0004674">
    <property type="term" value="F:protein serine/threonine kinase activity"/>
    <property type="evidence" value="ECO:0007669"/>
    <property type="project" value="UniProtKB-KW"/>
</dbReference>
<evidence type="ECO:0000256" key="2">
    <source>
        <dbReference type="ARBA" id="ARBA00022527"/>
    </source>
</evidence>
<protein>
    <recommendedName>
        <fullName evidence="1">non-specific serine/threonine protein kinase</fullName>
        <ecNumber evidence="1">2.7.11.1</ecNumber>
    </recommendedName>
</protein>
<dbReference type="SUPFAM" id="SSF103243">
    <property type="entry name" value="KA1-like"/>
    <property type="match status" value="1"/>
</dbReference>
<comment type="caution">
    <text evidence="10">The sequence shown here is derived from an EMBL/GenBank/DDBJ whole genome shotgun (WGS) entry which is preliminary data.</text>
</comment>
<dbReference type="EC" id="2.7.11.1" evidence="1"/>
<accession>A0A507DNE2</accession>
<keyword evidence="4" id="KW-0547">Nucleotide-binding</keyword>
<evidence type="ECO:0000256" key="4">
    <source>
        <dbReference type="ARBA" id="ARBA00022741"/>
    </source>
</evidence>
<gene>
    <name evidence="10" type="ORF">PhCBS80983_g06376</name>
</gene>
<evidence type="ECO:0000256" key="7">
    <source>
        <dbReference type="ARBA" id="ARBA00047899"/>
    </source>
</evidence>
<organism evidence="10 11">
    <name type="scientific">Powellomyces hirtus</name>
    <dbReference type="NCBI Taxonomy" id="109895"/>
    <lineage>
        <taxon>Eukaryota</taxon>
        <taxon>Fungi</taxon>
        <taxon>Fungi incertae sedis</taxon>
        <taxon>Chytridiomycota</taxon>
        <taxon>Chytridiomycota incertae sedis</taxon>
        <taxon>Chytridiomycetes</taxon>
        <taxon>Spizellomycetales</taxon>
        <taxon>Powellomycetaceae</taxon>
        <taxon>Powellomyces</taxon>
    </lineage>
</organism>
<comment type="catalytic activity">
    <reaction evidence="8">
        <text>L-seryl-[protein] + ATP = O-phospho-L-seryl-[protein] + ADP + H(+)</text>
        <dbReference type="Rhea" id="RHEA:17989"/>
        <dbReference type="Rhea" id="RHEA-COMP:9863"/>
        <dbReference type="Rhea" id="RHEA-COMP:11604"/>
        <dbReference type="ChEBI" id="CHEBI:15378"/>
        <dbReference type="ChEBI" id="CHEBI:29999"/>
        <dbReference type="ChEBI" id="CHEBI:30616"/>
        <dbReference type="ChEBI" id="CHEBI:83421"/>
        <dbReference type="ChEBI" id="CHEBI:456216"/>
        <dbReference type="EC" id="2.7.11.1"/>
    </reaction>
</comment>
<keyword evidence="3" id="KW-0808">Transferase</keyword>
<dbReference type="EMBL" id="QEAQ01000258">
    <property type="protein sequence ID" value="TPX53036.1"/>
    <property type="molecule type" value="Genomic_DNA"/>
</dbReference>
<evidence type="ECO:0000313" key="11">
    <source>
        <dbReference type="Proteomes" id="UP000318582"/>
    </source>
</evidence>
<dbReference type="Proteomes" id="UP000318582">
    <property type="component" value="Unassembled WGS sequence"/>
</dbReference>
<evidence type="ECO:0000313" key="10">
    <source>
        <dbReference type="EMBL" id="TPX53036.1"/>
    </source>
</evidence>
<comment type="catalytic activity">
    <reaction evidence="7">
        <text>L-threonyl-[protein] + ATP = O-phospho-L-threonyl-[protein] + ADP + H(+)</text>
        <dbReference type="Rhea" id="RHEA:46608"/>
        <dbReference type="Rhea" id="RHEA-COMP:11060"/>
        <dbReference type="Rhea" id="RHEA-COMP:11605"/>
        <dbReference type="ChEBI" id="CHEBI:15378"/>
        <dbReference type="ChEBI" id="CHEBI:30013"/>
        <dbReference type="ChEBI" id="CHEBI:30616"/>
        <dbReference type="ChEBI" id="CHEBI:61977"/>
        <dbReference type="ChEBI" id="CHEBI:456216"/>
        <dbReference type="EC" id="2.7.11.1"/>
    </reaction>
</comment>
<proteinExistence type="predicted"/>
<name>A0A507DNE2_9FUNG</name>
<evidence type="ECO:0000256" key="3">
    <source>
        <dbReference type="ARBA" id="ARBA00022679"/>
    </source>
</evidence>
<dbReference type="Pfam" id="PF02149">
    <property type="entry name" value="KA1"/>
    <property type="match status" value="1"/>
</dbReference>
<evidence type="ECO:0000256" key="1">
    <source>
        <dbReference type="ARBA" id="ARBA00012513"/>
    </source>
</evidence>